<dbReference type="SUPFAM" id="SSF160631">
    <property type="entry name" value="SMI1/KNR4-like"/>
    <property type="match status" value="1"/>
</dbReference>
<dbReference type="Pfam" id="PF03691">
    <property type="entry name" value="UPF0167"/>
    <property type="match status" value="1"/>
</dbReference>
<name>A0A373F777_COMTE</name>
<dbReference type="InterPro" id="IPR037883">
    <property type="entry name" value="Knr4/Smi1-like_sf"/>
</dbReference>
<dbReference type="InterPro" id="IPR018958">
    <property type="entry name" value="Knr4/Smi1-like_dom"/>
</dbReference>
<dbReference type="InterPro" id="IPR005363">
    <property type="entry name" value="UPF0167"/>
</dbReference>
<gene>
    <name evidence="3" type="ORF">DZC30_21115</name>
</gene>
<dbReference type="AlphaFoldDB" id="A0A373F777"/>
<accession>A0A373F777</accession>
<keyword evidence="4" id="KW-1185">Reference proteome</keyword>
<comment type="similarity">
    <text evidence="1">Belongs to the UPF0167 family.</text>
</comment>
<sequence length="326" mass="35916">MSSSKRPVQASPAASISDIEACEAAVGMRFPPWLRQRLLAENGWECDDRSGQTRDEWRFLPVLDRSDKKRRARTAEDIAWHTQQLRKEADVPEGAVVVARAWSPTTRLILLPDAQKAGELSPMLWQQNGVAQPLEPAIEPDALGRKSEQGEGSGLRPRSELPEFLYHPDPVATGSIRSNHVLACPCCGLKTGWIYECEPYGRGSQPANLCPWCIADGRAATKYGAQFVSDIMGDVPDEVVDTVMHRTPGFVSWQGEQWLTHCGDAAQFLGGVGWDQLKDMPDAIASLLDEGIDEDALPLITSEGDFSGYLFQCRHCKIHLAYADAS</sequence>
<evidence type="ECO:0000313" key="3">
    <source>
        <dbReference type="EMBL" id="RGE39978.1"/>
    </source>
</evidence>
<feature type="domain" description="Knr4/Smi1-like" evidence="2">
    <location>
        <begin position="14"/>
        <end position="100"/>
    </location>
</feature>
<reference evidence="3 4" key="1">
    <citation type="submission" date="2018-08" db="EMBL/GenBank/DDBJ databases">
        <title>Comamonas testosteroni strain SWCO2.</title>
        <authorList>
            <person name="Jiang N."/>
            <person name="Zhang X.Z."/>
        </authorList>
    </citation>
    <scope>NUCLEOTIDE SEQUENCE [LARGE SCALE GENOMIC DNA]</scope>
    <source>
        <strain evidence="3 4">SWCO2</strain>
    </source>
</reference>
<dbReference type="EMBL" id="QURR01000042">
    <property type="protein sequence ID" value="RGE39978.1"/>
    <property type="molecule type" value="Genomic_DNA"/>
</dbReference>
<organism evidence="3 4">
    <name type="scientific">Comamonas testosteroni</name>
    <name type="common">Pseudomonas testosteroni</name>
    <dbReference type="NCBI Taxonomy" id="285"/>
    <lineage>
        <taxon>Bacteria</taxon>
        <taxon>Pseudomonadati</taxon>
        <taxon>Pseudomonadota</taxon>
        <taxon>Betaproteobacteria</taxon>
        <taxon>Burkholderiales</taxon>
        <taxon>Comamonadaceae</taxon>
        <taxon>Comamonas</taxon>
    </lineage>
</organism>
<evidence type="ECO:0000313" key="4">
    <source>
        <dbReference type="Proteomes" id="UP000261948"/>
    </source>
</evidence>
<evidence type="ECO:0000259" key="2">
    <source>
        <dbReference type="Pfam" id="PF09346"/>
    </source>
</evidence>
<comment type="caution">
    <text evidence="3">The sequence shown here is derived from an EMBL/GenBank/DDBJ whole genome shotgun (WGS) entry which is preliminary data.</text>
</comment>
<proteinExistence type="inferred from homology"/>
<dbReference type="OrthoDB" id="7065534at2"/>
<dbReference type="Proteomes" id="UP000261948">
    <property type="component" value="Unassembled WGS sequence"/>
</dbReference>
<protein>
    <recommendedName>
        <fullName evidence="2">Knr4/Smi1-like domain-containing protein</fullName>
    </recommendedName>
</protein>
<dbReference type="Pfam" id="PF09346">
    <property type="entry name" value="SMI1_KNR4"/>
    <property type="match status" value="1"/>
</dbReference>
<evidence type="ECO:0000256" key="1">
    <source>
        <dbReference type="ARBA" id="ARBA00008525"/>
    </source>
</evidence>